<evidence type="ECO:0000313" key="10">
    <source>
        <dbReference type="EMBL" id="HIH16093.1"/>
    </source>
</evidence>
<evidence type="ECO:0000256" key="8">
    <source>
        <dbReference type="ARBA" id="ARBA00049120"/>
    </source>
</evidence>
<sequence>MHEVNLAEAVTFTPNKREPIHNWFYYKEGFSRGLVDYCIDRYRMEEPVLDPFCGSGTTLLACKQRGLMSVGIDVSPLALLAARAKTHAYDLEGLRNAVLELKKLKPEFKGNPPKQDWVRKLFYAKTLENILFYKERIEEMKDELIRDFLLLGLVDTAGRVANAVKAGGSLRREKKPPLPVKKLFFSKLKFMYRDLKKSPPAPERGLPAVEPEAVESDARKTSFVENHFGGLITSPPYLNKIEYTTVYKMELALFFKAQETRLRAFIGEEAADEGGAPATGAGLPPIARAYFEDLEKVLRNCLPALKPGAKAVFNIAGGCFPDQLVESDQLLAELGQRVGFKPVEIIPCRKIQCHALRSMKTGTVNESLVVFEK</sequence>
<evidence type="ECO:0000256" key="5">
    <source>
        <dbReference type="ARBA" id="ARBA00022691"/>
    </source>
</evidence>
<reference evidence="12" key="1">
    <citation type="journal article" date="2020" name="bioRxiv">
        <title>A rank-normalized archaeal taxonomy based on genome phylogeny resolves widespread incomplete and uneven classifications.</title>
        <authorList>
            <person name="Rinke C."/>
            <person name="Chuvochina M."/>
            <person name="Mussig A.J."/>
            <person name="Chaumeil P.-A."/>
            <person name="Waite D.W."/>
            <person name="Whitman W.B."/>
            <person name="Parks D.H."/>
            <person name="Hugenholtz P."/>
        </authorList>
    </citation>
    <scope>NUCLEOTIDE SEQUENCE [LARGE SCALE GENOMIC DNA]</scope>
</reference>
<dbReference type="Proteomes" id="UP000564964">
    <property type="component" value="Unassembled WGS sequence"/>
</dbReference>
<organism evidence="10 12">
    <name type="scientific">Candidatus Iainarchaeum sp</name>
    <dbReference type="NCBI Taxonomy" id="3101447"/>
    <lineage>
        <taxon>Archaea</taxon>
        <taxon>Candidatus Iainarchaeota</taxon>
        <taxon>Candidatus Iainarchaeia</taxon>
        <taxon>Candidatus Iainarchaeales</taxon>
        <taxon>Candidatus Iainarchaeaceae</taxon>
        <taxon>Candidatus Iainarchaeum</taxon>
    </lineage>
</organism>
<keyword evidence="7" id="KW-0238">DNA-binding</keyword>
<dbReference type="Gene3D" id="3.40.50.150">
    <property type="entry name" value="Vaccinia Virus protein VP39"/>
    <property type="match status" value="2"/>
</dbReference>
<keyword evidence="3" id="KW-0489">Methyltransferase</keyword>
<dbReference type="GO" id="GO:0032259">
    <property type="term" value="P:methylation"/>
    <property type="evidence" value="ECO:0007669"/>
    <property type="project" value="UniProtKB-KW"/>
</dbReference>
<evidence type="ECO:0000313" key="11">
    <source>
        <dbReference type="EMBL" id="MBS3063217.1"/>
    </source>
</evidence>
<accession>A0A7J4JEB9</accession>
<dbReference type="GO" id="GO:0008170">
    <property type="term" value="F:N-methyltransferase activity"/>
    <property type="evidence" value="ECO:0007669"/>
    <property type="project" value="InterPro"/>
</dbReference>
<reference evidence="11" key="3">
    <citation type="submission" date="2021-05" db="EMBL/GenBank/DDBJ databases">
        <title>Protein family content uncovers lineage relationships and bacterial pathway maintenance mechanisms in DPANN archaea.</title>
        <authorList>
            <person name="Castelle C.J."/>
            <person name="Meheust R."/>
            <person name="Jaffe A.L."/>
            <person name="Seitz K."/>
            <person name="Gong X."/>
            <person name="Baker B.J."/>
            <person name="Banfield J.F."/>
        </authorList>
    </citation>
    <scope>NUCLEOTIDE SEQUENCE</scope>
    <source>
        <strain evidence="11">RIFCSPLOWO2_01_FULL_58_19</strain>
    </source>
</reference>
<dbReference type="GO" id="GO:0009307">
    <property type="term" value="P:DNA restriction-modification system"/>
    <property type="evidence" value="ECO:0007669"/>
    <property type="project" value="UniProtKB-KW"/>
</dbReference>
<gene>
    <name evidence="10" type="ORF">HA252_01675</name>
    <name evidence="11" type="ORF">J4203_05050</name>
</gene>
<comment type="similarity">
    <text evidence="1">Belongs to the N(4)/N(6)-methyltransferase family. N(4) subfamily.</text>
</comment>
<evidence type="ECO:0000313" key="12">
    <source>
        <dbReference type="Proteomes" id="UP000564964"/>
    </source>
</evidence>
<dbReference type="GO" id="GO:0015667">
    <property type="term" value="F:site-specific DNA-methyltransferase (cytosine-N4-specific) activity"/>
    <property type="evidence" value="ECO:0007669"/>
    <property type="project" value="UniProtKB-EC"/>
</dbReference>
<evidence type="ECO:0000256" key="1">
    <source>
        <dbReference type="ARBA" id="ARBA00010203"/>
    </source>
</evidence>
<dbReference type="Proteomes" id="UP000678237">
    <property type="component" value="Unassembled WGS sequence"/>
</dbReference>
<dbReference type="PROSITE" id="PS00093">
    <property type="entry name" value="N4_MTASE"/>
    <property type="match status" value="1"/>
</dbReference>
<dbReference type="SUPFAM" id="SSF53335">
    <property type="entry name" value="S-adenosyl-L-methionine-dependent methyltransferases"/>
    <property type="match status" value="1"/>
</dbReference>
<dbReference type="AlphaFoldDB" id="A0A7J4JEB9"/>
<dbReference type="InterPro" id="IPR017985">
    <property type="entry name" value="MeTrfase_CN4_CS"/>
</dbReference>
<evidence type="ECO:0000256" key="7">
    <source>
        <dbReference type="ARBA" id="ARBA00023125"/>
    </source>
</evidence>
<evidence type="ECO:0000256" key="3">
    <source>
        <dbReference type="ARBA" id="ARBA00022603"/>
    </source>
</evidence>
<name>A0A7J4JEB9_9ARCH</name>
<keyword evidence="6" id="KW-0680">Restriction system</keyword>
<evidence type="ECO:0000256" key="4">
    <source>
        <dbReference type="ARBA" id="ARBA00022679"/>
    </source>
</evidence>
<comment type="caution">
    <text evidence="10">The sequence shown here is derived from an EMBL/GenBank/DDBJ whole genome shotgun (WGS) entry which is preliminary data.</text>
</comment>
<proteinExistence type="inferred from homology"/>
<dbReference type="InterPro" id="IPR002941">
    <property type="entry name" value="DNA_methylase_N4/N6"/>
</dbReference>
<dbReference type="GO" id="GO:0003677">
    <property type="term" value="F:DNA binding"/>
    <property type="evidence" value="ECO:0007669"/>
    <property type="project" value="UniProtKB-KW"/>
</dbReference>
<evidence type="ECO:0000259" key="9">
    <source>
        <dbReference type="Pfam" id="PF01555"/>
    </source>
</evidence>
<dbReference type="Pfam" id="PF01555">
    <property type="entry name" value="N6_N4_Mtase"/>
    <property type="match status" value="1"/>
</dbReference>
<reference evidence="11" key="2">
    <citation type="submission" date="2021-03" db="EMBL/GenBank/DDBJ databases">
        <authorList>
            <person name="Jaffe A."/>
        </authorList>
    </citation>
    <scope>NUCLEOTIDE SEQUENCE</scope>
    <source>
        <strain evidence="11">RIFCSPLOWO2_01_FULL_58_19</strain>
    </source>
</reference>
<keyword evidence="4" id="KW-0808">Transferase</keyword>
<dbReference type="EMBL" id="DUGH01000038">
    <property type="protein sequence ID" value="HIH16093.1"/>
    <property type="molecule type" value="Genomic_DNA"/>
</dbReference>
<keyword evidence="5" id="KW-0949">S-adenosyl-L-methionine</keyword>
<dbReference type="EC" id="2.1.1.113" evidence="2"/>
<protein>
    <recommendedName>
        <fullName evidence="2">site-specific DNA-methyltransferase (cytosine-N(4)-specific)</fullName>
        <ecNumber evidence="2">2.1.1.113</ecNumber>
    </recommendedName>
</protein>
<comment type="catalytic activity">
    <reaction evidence="8">
        <text>a 2'-deoxycytidine in DNA + S-adenosyl-L-methionine = an N(4)-methyl-2'-deoxycytidine in DNA + S-adenosyl-L-homocysteine + H(+)</text>
        <dbReference type="Rhea" id="RHEA:16857"/>
        <dbReference type="Rhea" id="RHEA-COMP:11369"/>
        <dbReference type="Rhea" id="RHEA-COMP:13674"/>
        <dbReference type="ChEBI" id="CHEBI:15378"/>
        <dbReference type="ChEBI" id="CHEBI:57856"/>
        <dbReference type="ChEBI" id="CHEBI:59789"/>
        <dbReference type="ChEBI" id="CHEBI:85452"/>
        <dbReference type="ChEBI" id="CHEBI:137933"/>
        <dbReference type="EC" id="2.1.1.113"/>
    </reaction>
</comment>
<evidence type="ECO:0000256" key="6">
    <source>
        <dbReference type="ARBA" id="ARBA00022747"/>
    </source>
</evidence>
<feature type="domain" description="DNA methylase N-4/N-6" evidence="9">
    <location>
        <begin position="14"/>
        <end position="76"/>
    </location>
</feature>
<dbReference type="InterPro" id="IPR029063">
    <property type="entry name" value="SAM-dependent_MTases_sf"/>
</dbReference>
<evidence type="ECO:0000256" key="2">
    <source>
        <dbReference type="ARBA" id="ARBA00012185"/>
    </source>
</evidence>
<dbReference type="EMBL" id="JAGVWE010000004">
    <property type="protein sequence ID" value="MBS3063217.1"/>
    <property type="molecule type" value="Genomic_DNA"/>
</dbReference>